<protein>
    <recommendedName>
        <fullName evidence="9">1-deoxy-D-xylulose 5-phosphate reductoisomerase</fullName>
        <shortName evidence="9">DXP reductoisomerase</shortName>
        <ecNumber evidence="9">1.1.1.267</ecNumber>
    </recommendedName>
    <alternativeName>
        <fullName evidence="9">1-deoxyxylulose-5-phosphate reductoisomerase</fullName>
    </alternativeName>
    <alternativeName>
        <fullName evidence="9">2-C-methyl-D-erythritol 4-phosphate synthase</fullName>
    </alternativeName>
</protein>
<evidence type="ECO:0000256" key="4">
    <source>
        <dbReference type="ARBA" id="ARBA00022857"/>
    </source>
</evidence>
<feature type="binding site" evidence="9">
    <location>
        <position position="46"/>
    </location>
    <ligand>
        <name>NADPH</name>
        <dbReference type="ChEBI" id="CHEBI:57783"/>
    </ligand>
</feature>
<organism evidence="14 15">
    <name type="scientific">Gemmatimonas aurantiaca (strain DSM 14586 / JCM 11422 / NBRC 100505 / T-27)</name>
    <dbReference type="NCBI Taxonomy" id="379066"/>
    <lineage>
        <taxon>Bacteria</taxon>
        <taxon>Pseudomonadati</taxon>
        <taxon>Gemmatimonadota</taxon>
        <taxon>Gemmatimonadia</taxon>
        <taxon>Gemmatimonadales</taxon>
        <taxon>Gemmatimonadaceae</taxon>
        <taxon>Gemmatimonas</taxon>
    </lineage>
</organism>
<dbReference type="InterPro" id="IPR026877">
    <property type="entry name" value="DXPR_C"/>
</dbReference>
<comment type="similarity">
    <text evidence="2 9">Belongs to the DXR family.</text>
</comment>
<feature type="binding site" evidence="9">
    <location>
        <position position="71"/>
    </location>
    <ligand>
        <name>NADPH</name>
        <dbReference type="ChEBI" id="CHEBI:57783"/>
    </ligand>
</feature>
<dbReference type="Gene3D" id="1.10.1740.10">
    <property type="match status" value="1"/>
</dbReference>
<comment type="catalytic activity">
    <reaction evidence="8">
        <text>2-C-methyl-D-erythritol 4-phosphate + NADP(+) = 1-deoxy-D-xylulose 5-phosphate + NADPH + H(+)</text>
        <dbReference type="Rhea" id="RHEA:13717"/>
        <dbReference type="ChEBI" id="CHEBI:15378"/>
        <dbReference type="ChEBI" id="CHEBI:57783"/>
        <dbReference type="ChEBI" id="CHEBI:57792"/>
        <dbReference type="ChEBI" id="CHEBI:58262"/>
        <dbReference type="ChEBI" id="CHEBI:58349"/>
        <dbReference type="EC" id="1.1.1.267"/>
    </reaction>
    <physiologicalReaction direction="right-to-left" evidence="8">
        <dbReference type="Rhea" id="RHEA:13719"/>
    </physiologicalReaction>
</comment>
<dbReference type="Pfam" id="PF02670">
    <property type="entry name" value="DXP_reductoisom"/>
    <property type="match status" value="1"/>
</dbReference>
<accession>C1A3Y7</accession>
<gene>
    <name evidence="9 14" type="primary">dxr</name>
    <name evidence="14" type="ordered locus">GAU_1770</name>
</gene>
<feature type="domain" description="1-deoxy-D-xylulose 5-phosphate reductoisomerase N-terminal" evidence="11">
    <location>
        <begin position="37"/>
        <end position="155"/>
    </location>
</feature>
<comment type="function">
    <text evidence="9">Catalyzes the NADPH-dependent rearrangement and reduction of 1-deoxy-D-xylulose-5-phosphate (DXP) to 2-C-methyl-D-erythritol 4-phosphate (MEP).</text>
</comment>
<comment type="caution">
    <text evidence="9">Lacks conserved residue(s) required for the propagation of feature annotation.</text>
</comment>
<feature type="binding site" evidence="9">
    <location>
        <position position="149"/>
    </location>
    <ligand>
        <name>NADPH</name>
        <dbReference type="ChEBI" id="CHEBI:57783"/>
    </ligand>
</feature>
<dbReference type="PIRSF" id="PIRSF006205">
    <property type="entry name" value="Dxp_reductismrs"/>
    <property type="match status" value="1"/>
</dbReference>
<dbReference type="PANTHER" id="PTHR30525:SF0">
    <property type="entry name" value="1-DEOXY-D-XYLULOSE 5-PHOSPHATE REDUCTOISOMERASE, CHLOROPLASTIC"/>
    <property type="match status" value="1"/>
</dbReference>
<feature type="binding site" evidence="9">
    <location>
        <position position="147"/>
    </location>
    <ligand>
        <name>NADPH</name>
        <dbReference type="ChEBI" id="CHEBI:57783"/>
    </ligand>
</feature>
<keyword evidence="14" id="KW-0413">Isomerase</keyword>
<dbReference type="Pfam" id="PF08436">
    <property type="entry name" value="DXP_redisom_C"/>
    <property type="match status" value="1"/>
</dbReference>
<feature type="binding site" evidence="9">
    <location>
        <position position="175"/>
    </location>
    <ligand>
        <name>Mn(2+)</name>
        <dbReference type="ChEBI" id="CHEBI:29035"/>
    </ligand>
</feature>
<dbReference type="InterPro" id="IPR013644">
    <property type="entry name" value="DXP_reductoisomerase_C"/>
</dbReference>
<evidence type="ECO:0000256" key="7">
    <source>
        <dbReference type="ARBA" id="ARBA00023229"/>
    </source>
</evidence>
<feature type="binding site" evidence="9">
    <location>
        <position position="174"/>
    </location>
    <ligand>
        <name>1-deoxy-D-xylulose 5-phosphate</name>
        <dbReference type="ChEBI" id="CHEBI:57792"/>
    </ligand>
</feature>
<name>C1A3Y7_GEMAT</name>
<keyword evidence="9" id="KW-0460">Magnesium</keyword>
<feature type="binding site" evidence="9">
    <location>
        <position position="175"/>
    </location>
    <ligand>
        <name>1-deoxy-D-xylulose 5-phosphate</name>
        <dbReference type="ChEBI" id="CHEBI:57792"/>
    </ligand>
</feature>
<evidence type="ECO:0000313" key="15">
    <source>
        <dbReference type="Proteomes" id="UP000002209"/>
    </source>
</evidence>
<keyword evidence="4 9" id="KW-0521">NADP</keyword>
<feature type="binding site" evidence="9">
    <location>
        <position position="43"/>
    </location>
    <ligand>
        <name>NADPH</name>
        <dbReference type="ChEBI" id="CHEBI:57783"/>
    </ligand>
</feature>
<dbReference type="FunFam" id="3.40.50.720:FF:000045">
    <property type="entry name" value="1-deoxy-D-xylulose 5-phosphate reductoisomerase"/>
    <property type="match status" value="1"/>
</dbReference>
<keyword evidence="15" id="KW-1185">Reference proteome</keyword>
<keyword evidence="6 9" id="KW-0464">Manganese</keyword>
<dbReference type="KEGG" id="gau:GAU_1770"/>
<evidence type="ECO:0000256" key="1">
    <source>
        <dbReference type="ARBA" id="ARBA00005094"/>
    </source>
</evidence>
<dbReference type="GO" id="GO:0030145">
    <property type="term" value="F:manganese ion binding"/>
    <property type="evidence" value="ECO:0007669"/>
    <property type="project" value="TreeGrafter"/>
</dbReference>
<dbReference type="EMBL" id="AP009153">
    <property type="protein sequence ID" value="BAH38812.1"/>
    <property type="molecule type" value="Genomic_DNA"/>
</dbReference>
<evidence type="ECO:0000313" key="14">
    <source>
        <dbReference type="EMBL" id="BAH38812.1"/>
    </source>
</evidence>
<dbReference type="UniPathway" id="UPA00056">
    <property type="reaction ID" value="UER00092"/>
</dbReference>
<feature type="binding site" evidence="9">
    <location>
        <position position="244"/>
    </location>
    <ligand>
        <name>1-deoxy-D-xylulose 5-phosphate</name>
        <dbReference type="ChEBI" id="CHEBI:57792"/>
    </ligand>
</feature>
<evidence type="ECO:0000259" key="12">
    <source>
        <dbReference type="Pfam" id="PF08436"/>
    </source>
</evidence>
<dbReference type="InterPro" id="IPR036169">
    <property type="entry name" value="DXPR_C_sf"/>
</dbReference>
<feature type="domain" description="1-deoxy-D-xylulose 5-phosphate reductoisomerase C-terminal" evidence="12">
    <location>
        <begin position="169"/>
        <end position="252"/>
    </location>
</feature>
<feature type="binding site" evidence="9">
    <location>
        <position position="173"/>
    </location>
    <ligand>
        <name>Mn(2+)</name>
        <dbReference type="ChEBI" id="CHEBI:29035"/>
    </ligand>
</feature>
<dbReference type="InterPro" id="IPR003821">
    <property type="entry name" value="DXP_reductoisomerase"/>
</dbReference>
<dbReference type="SUPFAM" id="SSF55347">
    <property type="entry name" value="Glyceraldehyde-3-phosphate dehydrogenase-like, C-terminal domain"/>
    <property type="match status" value="1"/>
</dbReference>
<feature type="binding site" evidence="9">
    <location>
        <position position="241"/>
    </location>
    <ligand>
        <name>1-deoxy-D-xylulose 5-phosphate</name>
        <dbReference type="ChEBI" id="CHEBI:57792"/>
    </ligand>
</feature>
<evidence type="ECO:0000256" key="10">
    <source>
        <dbReference type="SAM" id="MobiDB-lite"/>
    </source>
</evidence>
<evidence type="ECO:0000256" key="2">
    <source>
        <dbReference type="ARBA" id="ARBA00006825"/>
    </source>
</evidence>
<evidence type="ECO:0000256" key="6">
    <source>
        <dbReference type="ARBA" id="ARBA00023211"/>
    </source>
</evidence>
<dbReference type="EC" id="1.1.1.267" evidence="9"/>
<feature type="domain" description="DXP reductoisomerase C-terminal" evidence="13">
    <location>
        <begin position="284"/>
        <end position="401"/>
    </location>
</feature>
<feature type="region of interest" description="Disordered" evidence="10">
    <location>
        <begin position="1"/>
        <end position="26"/>
    </location>
</feature>
<feature type="binding site" evidence="9">
    <location>
        <position position="235"/>
    </location>
    <ligand>
        <name>1-deoxy-D-xylulose 5-phosphate</name>
        <dbReference type="ChEBI" id="CHEBI:57792"/>
    </ligand>
</feature>
<dbReference type="SUPFAM" id="SSF69055">
    <property type="entry name" value="1-deoxy-D-xylulose-5-phosphate reductoisomerase, C-terminal domain"/>
    <property type="match status" value="1"/>
</dbReference>
<dbReference type="eggNOG" id="COG0743">
    <property type="taxonomic scope" value="Bacteria"/>
</dbReference>
<dbReference type="InterPro" id="IPR036291">
    <property type="entry name" value="NAD(P)-bd_dom_sf"/>
</dbReference>
<dbReference type="GO" id="GO:0030604">
    <property type="term" value="F:1-deoxy-D-xylulose-5-phosphate reductoisomerase activity"/>
    <property type="evidence" value="ECO:0007669"/>
    <property type="project" value="UniProtKB-UniRule"/>
</dbReference>
<feature type="binding site" evidence="9">
    <location>
        <position position="44"/>
    </location>
    <ligand>
        <name>NADPH</name>
        <dbReference type="ChEBI" id="CHEBI:57783"/>
    </ligand>
</feature>
<keyword evidence="3 9" id="KW-0479">Metal-binding</keyword>
<feature type="binding site" evidence="9">
    <location>
        <position position="228"/>
    </location>
    <ligand>
        <name>NADPH</name>
        <dbReference type="ChEBI" id="CHEBI:57783"/>
    </ligand>
</feature>
<evidence type="ECO:0000256" key="5">
    <source>
        <dbReference type="ARBA" id="ARBA00023002"/>
    </source>
</evidence>
<keyword evidence="5 9" id="KW-0560">Oxidoreductase</keyword>
<dbReference type="HAMAP" id="MF_00183">
    <property type="entry name" value="DXP_reductoisom"/>
    <property type="match status" value="1"/>
</dbReference>
<dbReference type="PANTHER" id="PTHR30525">
    <property type="entry name" value="1-DEOXY-D-XYLULOSE 5-PHOSPHATE REDUCTOISOMERASE"/>
    <property type="match status" value="1"/>
</dbReference>
<dbReference type="NCBIfam" id="TIGR00243">
    <property type="entry name" value="Dxr"/>
    <property type="match status" value="1"/>
</dbReference>
<dbReference type="GO" id="GO:0051484">
    <property type="term" value="P:isopentenyl diphosphate biosynthetic process, methylerythritol 4-phosphate pathway involved in terpenoid biosynthetic process"/>
    <property type="evidence" value="ECO:0007669"/>
    <property type="project" value="UniProtKB-ARBA"/>
</dbReference>
<dbReference type="InterPro" id="IPR013512">
    <property type="entry name" value="DXP_reductoisomerase_N"/>
</dbReference>
<feature type="binding site" evidence="9">
    <location>
        <position position="244"/>
    </location>
    <ligand>
        <name>Mn(2+)</name>
        <dbReference type="ChEBI" id="CHEBI:29035"/>
    </ligand>
</feature>
<dbReference type="GO" id="GO:0016853">
    <property type="term" value="F:isomerase activity"/>
    <property type="evidence" value="ECO:0007669"/>
    <property type="project" value="UniProtKB-KW"/>
</dbReference>
<dbReference type="STRING" id="379066.GAU_1770"/>
<dbReference type="Pfam" id="PF13288">
    <property type="entry name" value="DXPR_C"/>
    <property type="match status" value="1"/>
</dbReference>
<evidence type="ECO:0000259" key="11">
    <source>
        <dbReference type="Pfam" id="PF02670"/>
    </source>
</evidence>
<proteinExistence type="inferred from homology"/>
<evidence type="ECO:0000256" key="8">
    <source>
        <dbReference type="ARBA" id="ARBA00048543"/>
    </source>
</evidence>
<evidence type="ECO:0000256" key="3">
    <source>
        <dbReference type="ARBA" id="ARBA00022723"/>
    </source>
</evidence>
<keyword evidence="7 9" id="KW-0414">Isoprene biosynthesis</keyword>
<dbReference type="AlphaFoldDB" id="C1A3Y7"/>
<dbReference type="Proteomes" id="UP000002209">
    <property type="component" value="Chromosome"/>
</dbReference>
<dbReference type="GO" id="GO:0070402">
    <property type="term" value="F:NADPH binding"/>
    <property type="evidence" value="ECO:0007669"/>
    <property type="project" value="InterPro"/>
</dbReference>
<dbReference type="Gene3D" id="3.40.50.720">
    <property type="entry name" value="NAD(P)-binding Rossmann-like Domain"/>
    <property type="match status" value="1"/>
</dbReference>
<feature type="binding site" evidence="9">
    <location>
        <position position="240"/>
    </location>
    <ligand>
        <name>1-deoxy-D-xylulose 5-phosphate</name>
        <dbReference type="ChEBI" id="CHEBI:57792"/>
    </ligand>
</feature>
<feature type="binding site" evidence="9">
    <location>
        <position position="45"/>
    </location>
    <ligand>
        <name>NADPH</name>
        <dbReference type="ChEBI" id="CHEBI:57783"/>
    </ligand>
</feature>
<comment type="pathway">
    <text evidence="1 9">Isoprenoid biosynthesis; isopentenyl diphosphate biosynthesis via DXP pathway; isopentenyl diphosphate from 1-deoxy-D-xylulose 5-phosphate: step 1/6.</text>
</comment>
<sequence length="409" mass="42769">MIATENVIASANAETPAHAPTRSLTDMSSMITPPVGVALLGATGSVGTSALRVLERHRERFVPVALTAHSNQDALQEQVAQFSPAYVGLVAPPTDELPEDWGKGRSCLVEAATRPDVQIVINAVVGAAGLEATLAALTAGKRVALANKETLVMAGQIVTDTARRHGGALVPVDSEHSAILQCLAGREPSDVRRLIITASGGPFRTWNSERIAQATVSDALRHPTWQMGSKITIDSATLANKALEVIEAHHLFGIPYDRIDVVVHPQSIVHSLVEFVDGSVLAQMGVPSMELPILYALTWPERLPDAGVPPFDLVGLGSLTFEAVRHDDFPMLALGIAAGRQGGAAPAVFNAANEVAVAHFLDGRLPFAGIVQCVSAAVDALGTMPGDTLDALLAADAAARDYVNAKVGS</sequence>
<evidence type="ECO:0000259" key="13">
    <source>
        <dbReference type="Pfam" id="PF13288"/>
    </source>
</evidence>
<comment type="cofactor">
    <cofactor evidence="9">
        <name>Mg(2+)</name>
        <dbReference type="ChEBI" id="CHEBI:18420"/>
    </cofactor>
    <cofactor evidence="9">
        <name>Mn(2+)</name>
        <dbReference type="ChEBI" id="CHEBI:29035"/>
    </cofactor>
</comment>
<feature type="binding site" evidence="9">
    <location>
        <position position="222"/>
    </location>
    <ligand>
        <name>1-deoxy-D-xylulose 5-phosphate</name>
        <dbReference type="ChEBI" id="CHEBI:57792"/>
    </ligand>
</feature>
<feature type="binding site" evidence="9">
    <location>
        <position position="148"/>
    </location>
    <ligand>
        <name>1-deoxy-D-xylulose 5-phosphate</name>
        <dbReference type="ChEBI" id="CHEBI:57792"/>
    </ligand>
</feature>
<reference evidence="15" key="1">
    <citation type="submission" date="2006-03" db="EMBL/GenBank/DDBJ databases">
        <title>Complete genome sequence of Gemmatimonas aurantiaca T-27 that represents a novel phylum Gemmatimonadetes.</title>
        <authorList>
            <person name="Takasaki K."/>
            <person name="Ichikawa N."/>
            <person name="Miura H."/>
            <person name="Matsushita S."/>
            <person name="Watanabe Y."/>
            <person name="Oguchi A."/>
            <person name="Ankai A."/>
            <person name="Yashiro I."/>
            <person name="Takahashi M."/>
            <person name="Terui Y."/>
            <person name="Fukui S."/>
            <person name="Yokoyama H."/>
            <person name="Tanikawa S."/>
            <person name="Hanada S."/>
            <person name="Kamagata Y."/>
            <person name="Fujita N."/>
        </authorList>
    </citation>
    <scope>NUCLEOTIDE SEQUENCE [LARGE SCALE GENOMIC DNA]</scope>
    <source>
        <strain evidence="15">T-27 / DSM 14586 / JCM 11422 / NBRC 100505</strain>
    </source>
</reference>
<evidence type="ECO:0000256" key="9">
    <source>
        <dbReference type="HAMAP-Rule" id="MF_00183"/>
    </source>
</evidence>
<feature type="binding site" evidence="9">
    <location>
        <position position="199"/>
    </location>
    <ligand>
        <name>1-deoxy-D-xylulose 5-phosphate</name>
        <dbReference type="ChEBI" id="CHEBI:57792"/>
    </ligand>
</feature>
<dbReference type="SUPFAM" id="SSF51735">
    <property type="entry name" value="NAD(P)-binding Rossmann-fold domains"/>
    <property type="match status" value="1"/>
</dbReference>
<dbReference type="HOGENOM" id="CLU_035714_4_0_0"/>